<keyword evidence="3 7" id="KW-0694">RNA-binding</keyword>
<organism evidence="10 11">
    <name type="scientific">Acidimicrobiia bacterium BACL6 MAG-120924-bin43</name>
    <dbReference type="NCBI Taxonomy" id="1655583"/>
    <lineage>
        <taxon>Bacteria</taxon>
        <taxon>Bacillati</taxon>
        <taxon>Actinomycetota</taxon>
        <taxon>Acidimicrobiia</taxon>
        <taxon>acIV cluster</taxon>
    </lineage>
</organism>
<dbReference type="InterPro" id="IPR020069">
    <property type="entry name" value="Ribosomal_bL9_C"/>
</dbReference>
<evidence type="ECO:0000256" key="1">
    <source>
        <dbReference type="ARBA" id="ARBA00010605"/>
    </source>
</evidence>
<keyword evidence="2 7" id="KW-0699">rRNA-binding</keyword>
<comment type="similarity">
    <text evidence="1 7">Belongs to the bacterial ribosomal protein bL9 family.</text>
</comment>
<dbReference type="InterPro" id="IPR020070">
    <property type="entry name" value="Ribosomal_bL9_N"/>
</dbReference>
<dbReference type="EMBL" id="LIBJ01000008">
    <property type="protein sequence ID" value="KRO49468.1"/>
    <property type="molecule type" value="Genomic_DNA"/>
</dbReference>
<dbReference type="AlphaFoldDB" id="A0A0R2QH20"/>
<keyword evidence="4 7" id="KW-0689">Ribosomal protein</keyword>
<evidence type="ECO:0000259" key="9">
    <source>
        <dbReference type="Pfam" id="PF03948"/>
    </source>
</evidence>
<dbReference type="Gene3D" id="3.10.430.100">
    <property type="entry name" value="Ribosomal protein L9, C-terminal domain"/>
    <property type="match status" value="1"/>
</dbReference>
<proteinExistence type="inferred from homology"/>
<evidence type="ECO:0000256" key="6">
    <source>
        <dbReference type="ARBA" id="ARBA00035292"/>
    </source>
</evidence>
<dbReference type="GO" id="GO:1990904">
    <property type="term" value="C:ribonucleoprotein complex"/>
    <property type="evidence" value="ECO:0007669"/>
    <property type="project" value="UniProtKB-KW"/>
</dbReference>
<dbReference type="Proteomes" id="UP000051017">
    <property type="component" value="Unassembled WGS sequence"/>
</dbReference>
<dbReference type="HAMAP" id="MF_00503">
    <property type="entry name" value="Ribosomal_bL9"/>
    <property type="match status" value="1"/>
</dbReference>
<protein>
    <recommendedName>
        <fullName evidence="6 7">Large ribosomal subunit protein bL9</fullName>
    </recommendedName>
</protein>
<dbReference type="InterPro" id="IPR009027">
    <property type="entry name" value="Ribosomal_bL9/RNase_H1_N"/>
</dbReference>
<evidence type="ECO:0000256" key="5">
    <source>
        <dbReference type="ARBA" id="ARBA00023274"/>
    </source>
</evidence>
<dbReference type="InterPro" id="IPR000244">
    <property type="entry name" value="Ribosomal_bL9"/>
</dbReference>
<gene>
    <name evidence="7" type="primary">rplI</name>
    <name evidence="10" type="ORF">ABR75_09220</name>
</gene>
<keyword evidence="5 7" id="KW-0687">Ribonucleoprotein</keyword>
<sequence>MKVLLRSDIAGVGRRGDIITVSSGHARNHLLPHGLAIVASEGEVIQAGVMRRARDLRENTEREAARGVAADLAKQPVKVKAKAGAEGRLFGSISTTEIAAALLDQTGITVDRKNITIDTPIRSVGDHAVSVELYGDVIGVINLSVVAK</sequence>
<evidence type="ECO:0000256" key="7">
    <source>
        <dbReference type="HAMAP-Rule" id="MF_00503"/>
    </source>
</evidence>
<dbReference type="SUPFAM" id="SSF55658">
    <property type="entry name" value="L9 N-domain-like"/>
    <property type="match status" value="1"/>
</dbReference>
<evidence type="ECO:0000313" key="11">
    <source>
        <dbReference type="Proteomes" id="UP000051017"/>
    </source>
</evidence>
<name>A0A0R2QH20_9ACTN</name>
<dbReference type="InterPro" id="IPR036935">
    <property type="entry name" value="Ribosomal_bL9_N_sf"/>
</dbReference>
<dbReference type="GO" id="GO:0003735">
    <property type="term" value="F:structural constituent of ribosome"/>
    <property type="evidence" value="ECO:0007669"/>
    <property type="project" value="InterPro"/>
</dbReference>
<dbReference type="NCBIfam" id="TIGR00158">
    <property type="entry name" value="L9"/>
    <property type="match status" value="1"/>
</dbReference>
<dbReference type="Pfam" id="PF03948">
    <property type="entry name" value="Ribosomal_L9_C"/>
    <property type="match status" value="1"/>
</dbReference>
<dbReference type="GO" id="GO:0005840">
    <property type="term" value="C:ribosome"/>
    <property type="evidence" value="ECO:0007669"/>
    <property type="project" value="UniProtKB-KW"/>
</dbReference>
<accession>A0A0R2QH20</accession>
<feature type="domain" description="Ribosomal protein L9" evidence="8">
    <location>
        <begin position="1"/>
        <end position="44"/>
    </location>
</feature>
<dbReference type="InterPro" id="IPR036791">
    <property type="entry name" value="Ribosomal_bL9_C_sf"/>
</dbReference>
<dbReference type="Pfam" id="PF01281">
    <property type="entry name" value="Ribosomal_L9_N"/>
    <property type="match status" value="1"/>
</dbReference>
<evidence type="ECO:0000256" key="4">
    <source>
        <dbReference type="ARBA" id="ARBA00022980"/>
    </source>
</evidence>
<comment type="function">
    <text evidence="7">Binds to the 23S rRNA.</text>
</comment>
<dbReference type="Gene3D" id="3.40.5.10">
    <property type="entry name" value="Ribosomal protein L9, N-terminal domain"/>
    <property type="match status" value="1"/>
</dbReference>
<feature type="domain" description="Large ribosomal subunit protein bL9 C-terminal" evidence="9">
    <location>
        <begin position="64"/>
        <end position="147"/>
    </location>
</feature>
<evidence type="ECO:0000256" key="3">
    <source>
        <dbReference type="ARBA" id="ARBA00022884"/>
    </source>
</evidence>
<dbReference type="GO" id="GO:0006412">
    <property type="term" value="P:translation"/>
    <property type="evidence" value="ECO:0007669"/>
    <property type="project" value="UniProtKB-UniRule"/>
</dbReference>
<reference evidence="10 11" key="1">
    <citation type="submission" date="2015-10" db="EMBL/GenBank/DDBJ databases">
        <title>Metagenome-Assembled Genomes uncover a global brackish microbiome.</title>
        <authorList>
            <person name="Hugerth L.W."/>
            <person name="Larsson J."/>
            <person name="Alneberg J."/>
            <person name="Lindh M.V."/>
            <person name="Legrand C."/>
            <person name="Pinhassi J."/>
            <person name="Andersson A.F."/>
        </authorList>
    </citation>
    <scope>NUCLEOTIDE SEQUENCE [LARGE SCALE GENOMIC DNA]</scope>
    <source>
        <strain evidence="10">BACL6 MAG-120924-bin43</strain>
    </source>
</reference>
<evidence type="ECO:0000259" key="8">
    <source>
        <dbReference type="Pfam" id="PF01281"/>
    </source>
</evidence>
<dbReference type="SUPFAM" id="SSF55653">
    <property type="entry name" value="Ribosomal protein L9 C-domain"/>
    <property type="match status" value="1"/>
</dbReference>
<dbReference type="GO" id="GO:0019843">
    <property type="term" value="F:rRNA binding"/>
    <property type="evidence" value="ECO:0007669"/>
    <property type="project" value="UniProtKB-UniRule"/>
</dbReference>
<evidence type="ECO:0000313" key="10">
    <source>
        <dbReference type="EMBL" id="KRO49468.1"/>
    </source>
</evidence>
<evidence type="ECO:0000256" key="2">
    <source>
        <dbReference type="ARBA" id="ARBA00022730"/>
    </source>
</evidence>
<dbReference type="InterPro" id="IPR020594">
    <property type="entry name" value="Ribosomal_bL9_bac/chp"/>
</dbReference>
<dbReference type="PANTHER" id="PTHR21368">
    <property type="entry name" value="50S RIBOSOMAL PROTEIN L9"/>
    <property type="match status" value="1"/>
</dbReference>
<comment type="caution">
    <text evidence="10">The sequence shown here is derived from an EMBL/GenBank/DDBJ whole genome shotgun (WGS) entry which is preliminary data.</text>
</comment>